<evidence type="ECO:0000313" key="7">
    <source>
        <dbReference type="EMBL" id="VVW85676.1"/>
    </source>
</evidence>
<evidence type="ECO:0000256" key="3">
    <source>
        <dbReference type="ARBA" id="ARBA00022845"/>
    </source>
</evidence>
<comment type="similarity">
    <text evidence="1 6">Belongs to the eukaryotic initiation factor 4E family.</text>
</comment>
<dbReference type="GO" id="GO:0016281">
    <property type="term" value="C:eukaryotic translation initiation factor 4F complex"/>
    <property type="evidence" value="ECO:0007669"/>
    <property type="project" value="TreeGrafter"/>
</dbReference>
<dbReference type="Pfam" id="PF01652">
    <property type="entry name" value="IF4E"/>
    <property type="match status" value="1"/>
</dbReference>
<dbReference type="EMBL" id="LR721953">
    <property type="protein sequence ID" value="VVW85676.1"/>
    <property type="molecule type" value="Genomic_DNA"/>
</dbReference>
<evidence type="ECO:0000256" key="2">
    <source>
        <dbReference type="ARBA" id="ARBA00022540"/>
    </source>
</evidence>
<dbReference type="PANTHER" id="PTHR11960:SF18">
    <property type="entry name" value="EUKARYOTIC TRANSLATION INITIATION FACTOR 4E HOMOLOGOUS PROTEIN, ISOFORM B"/>
    <property type="match status" value="1"/>
</dbReference>
<sequence>MEGKDSSLPLVGKLQFWYQHFVKGEDTFEDSLKPVAAVATVEEFWAYYQHFKRPTELPVGACIYLFKEGIKPEWEDEHNVNGGSFVLRFEKSKVNRLWEDVLLALISAKAETLAEISGVRVKVRKELAEIDFWVGSAEEAALERCRRWIITITALENETPIEFIPFYSEQ</sequence>
<gene>
    <name evidence="7" type="ORF">NYM_LOCUS29295</name>
</gene>
<keyword evidence="6" id="KW-0694">RNA-binding</keyword>
<proteinExistence type="inferred from homology"/>
<dbReference type="InterPro" id="IPR001040">
    <property type="entry name" value="TIF_eIF_4E"/>
</dbReference>
<organism evidence="7">
    <name type="scientific">Nymphaea colorata</name>
    <name type="common">pocket water lily</name>
    <dbReference type="NCBI Taxonomy" id="210225"/>
    <lineage>
        <taxon>Eukaryota</taxon>
        <taxon>Viridiplantae</taxon>
        <taxon>Streptophyta</taxon>
        <taxon>Embryophyta</taxon>
        <taxon>Tracheophyta</taxon>
        <taxon>Spermatophyta</taxon>
        <taxon>Magnoliopsida</taxon>
        <taxon>Nymphaeales</taxon>
        <taxon>Nymphaeaceae</taxon>
        <taxon>Nymphaea</taxon>
    </lineage>
</organism>
<accession>A0A5K1HD43</accession>
<keyword evidence="3" id="KW-0810">Translation regulation</keyword>
<name>A0A5K1HD43_9MAGN</name>
<dbReference type="AlphaFoldDB" id="A0A5K1HD43"/>
<keyword evidence="2 6" id="KW-0396">Initiation factor</keyword>
<evidence type="ECO:0000256" key="6">
    <source>
        <dbReference type="RuleBase" id="RU004374"/>
    </source>
</evidence>
<dbReference type="InterPro" id="IPR023398">
    <property type="entry name" value="TIF_eIF4e-like"/>
</dbReference>
<keyword evidence="4 6" id="KW-0648">Protein biosynthesis</keyword>
<dbReference type="GO" id="GO:0003743">
    <property type="term" value="F:translation initiation factor activity"/>
    <property type="evidence" value="ECO:0007669"/>
    <property type="project" value="UniProtKB-KW"/>
</dbReference>
<protein>
    <recommendedName>
        <fullName evidence="5">mRNA cap-binding protein</fullName>
    </recommendedName>
</protein>
<evidence type="ECO:0000256" key="5">
    <source>
        <dbReference type="ARBA" id="ARBA00030245"/>
    </source>
</evidence>
<dbReference type="SUPFAM" id="SSF55418">
    <property type="entry name" value="eIF4e-like"/>
    <property type="match status" value="1"/>
</dbReference>
<evidence type="ECO:0000256" key="4">
    <source>
        <dbReference type="ARBA" id="ARBA00022917"/>
    </source>
</evidence>
<dbReference type="GO" id="GO:0000340">
    <property type="term" value="F:RNA 7-methylguanosine cap binding"/>
    <property type="evidence" value="ECO:0007669"/>
    <property type="project" value="TreeGrafter"/>
</dbReference>
<dbReference type="Gene3D" id="3.30.760.10">
    <property type="entry name" value="RNA Cap, Translation Initiation Factor Eif4e"/>
    <property type="match status" value="1"/>
</dbReference>
<dbReference type="PANTHER" id="PTHR11960">
    <property type="entry name" value="EUKARYOTIC TRANSLATION INITIATION FACTOR 4E RELATED"/>
    <property type="match status" value="1"/>
</dbReference>
<dbReference type="OrthoDB" id="590761at2759"/>
<evidence type="ECO:0000256" key="1">
    <source>
        <dbReference type="ARBA" id="ARBA00009860"/>
    </source>
</evidence>
<reference evidence="7" key="1">
    <citation type="submission" date="2019-09" db="EMBL/GenBank/DDBJ databases">
        <authorList>
            <person name="Zhang L."/>
        </authorList>
    </citation>
    <scope>NUCLEOTIDE SEQUENCE</scope>
</reference>
<dbReference type="GO" id="GO:0006417">
    <property type="term" value="P:regulation of translation"/>
    <property type="evidence" value="ECO:0007669"/>
    <property type="project" value="UniProtKB-KW"/>
</dbReference>